<accession>A0A6P2BZ95</accession>
<dbReference type="Proteomes" id="UP000460272">
    <property type="component" value="Unassembled WGS sequence"/>
</dbReference>
<protein>
    <submittedName>
        <fullName evidence="1">Uncharacterized protein</fullName>
    </submittedName>
</protein>
<dbReference type="AlphaFoldDB" id="A0A6P2BZ95"/>
<evidence type="ECO:0000313" key="2">
    <source>
        <dbReference type="Proteomes" id="UP000460272"/>
    </source>
</evidence>
<sequence length="93" mass="9808">MRATLPVGEQLAVRGDSFAAAGAVVIGMLALADGLAMAEDVPIEDRRGPGRQPRSIIGRRSFIVRATARPAGSRPLCPGNCRRSVPVTQRIAM</sequence>
<name>A0A6P2BZ95_9ACTN</name>
<reference evidence="1 2" key="1">
    <citation type="submission" date="2018-11" db="EMBL/GenBank/DDBJ databases">
        <title>Trebonia kvetii gen.nov., sp.nov., a novel acidophilic actinobacterium, and proposal of the new actinobacterial family Treboniaceae fam. nov.</title>
        <authorList>
            <person name="Rapoport D."/>
            <person name="Sagova-Mareckova M."/>
            <person name="Sedlacek I."/>
            <person name="Provaznik J."/>
            <person name="Kralova S."/>
            <person name="Pavlinic D."/>
            <person name="Benes V."/>
            <person name="Kopecky J."/>
        </authorList>
    </citation>
    <scope>NUCLEOTIDE SEQUENCE [LARGE SCALE GENOMIC DNA]</scope>
    <source>
        <strain evidence="1 2">15Tr583</strain>
    </source>
</reference>
<comment type="caution">
    <text evidence="1">The sequence shown here is derived from an EMBL/GenBank/DDBJ whole genome shotgun (WGS) entry which is preliminary data.</text>
</comment>
<dbReference type="RefSeq" id="WP_145854328.1">
    <property type="nucleotide sequence ID" value="NZ_RPFW01000003.1"/>
</dbReference>
<gene>
    <name evidence="1" type="ORF">EAS64_18745</name>
</gene>
<proteinExistence type="predicted"/>
<keyword evidence="2" id="KW-1185">Reference proteome</keyword>
<organism evidence="1 2">
    <name type="scientific">Trebonia kvetii</name>
    <dbReference type="NCBI Taxonomy" id="2480626"/>
    <lineage>
        <taxon>Bacteria</taxon>
        <taxon>Bacillati</taxon>
        <taxon>Actinomycetota</taxon>
        <taxon>Actinomycetes</taxon>
        <taxon>Streptosporangiales</taxon>
        <taxon>Treboniaceae</taxon>
        <taxon>Trebonia</taxon>
    </lineage>
</organism>
<dbReference type="EMBL" id="RPFW01000003">
    <property type="protein sequence ID" value="TVZ04404.1"/>
    <property type="molecule type" value="Genomic_DNA"/>
</dbReference>
<evidence type="ECO:0000313" key="1">
    <source>
        <dbReference type="EMBL" id="TVZ04404.1"/>
    </source>
</evidence>